<evidence type="ECO:0000313" key="2">
    <source>
        <dbReference type="Proteomes" id="UP000688137"/>
    </source>
</evidence>
<reference evidence="1" key="1">
    <citation type="submission" date="2021-01" db="EMBL/GenBank/DDBJ databases">
        <authorList>
            <consortium name="Genoscope - CEA"/>
            <person name="William W."/>
        </authorList>
    </citation>
    <scope>NUCLEOTIDE SEQUENCE</scope>
</reference>
<proteinExistence type="predicted"/>
<evidence type="ECO:0000313" key="1">
    <source>
        <dbReference type="EMBL" id="CAD8077666.1"/>
    </source>
</evidence>
<dbReference type="OMA" id="REIWLFE"/>
<name>A0A8S1MLD2_PARPR</name>
<comment type="caution">
    <text evidence="1">The sequence shown here is derived from an EMBL/GenBank/DDBJ whole genome shotgun (WGS) entry which is preliminary data.</text>
</comment>
<keyword evidence="2" id="KW-1185">Reference proteome</keyword>
<dbReference type="Proteomes" id="UP000688137">
    <property type="component" value="Unassembled WGS sequence"/>
</dbReference>
<sequence length="106" mass="12929">MMKQKLLKILQEKTNKPITQQKQHSNINHYSLQRKLSQQSHKLPVEMNKSAREIWLFEILNNQNLTQKARTIKLIKNYQNKEIKWNKKRDALQNEVDLLRQLLYQY</sequence>
<dbReference type="EMBL" id="CAJJDM010000059">
    <property type="protein sequence ID" value="CAD8077666.1"/>
    <property type="molecule type" value="Genomic_DNA"/>
</dbReference>
<gene>
    <name evidence="1" type="ORF">PPRIM_AZ9-3.1.T0580227</name>
</gene>
<dbReference type="AlphaFoldDB" id="A0A8S1MLD2"/>
<protein>
    <submittedName>
        <fullName evidence="1">Uncharacterized protein</fullName>
    </submittedName>
</protein>
<accession>A0A8S1MLD2</accession>
<organism evidence="1 2">
    <name type="scientific">Paramecium primaurelia</name>
    <dbReference type="NCBI Taxonomy" id="5886"/>
    <lineage>
        <taxon>Eukaryota</taxon>
        <taxon>Sar</taxon>
        <taxon>Alveolata</taxon>
        <taxon>Ciliophora</taxon>
        <taxon>Intramacronucleata</taxon>
        <taxon>Oligohymenophorea</taxon>
        <taxon>Peniculida</taxon>
        <taxon>Parameciidae</taxon>
        <taxon>Paramecium</taxon>
    </lineage>
</organism>